<dbReference type="Gene3D" id="1.10.357.140">
    <property type="entry name" value="UbiA prenyltransferase"/>
    <property type="match status" value="1"/>
</dbReference>
<dbReference type="Pfam" id="PF01040">
    <property type="entry name" value="UbiA"/>
    <property type="match status" value="1"/>
</dbReference>
<sequence length="304" mass="33275">MGELTPEKNIGFKKWWVMLRPHTLSASFVPVALGTALVLPIRNPDLALFLAMMAASMLIQIATNLFNEYFDFKRGLDNAQSVGIGGSIVRDGFHPKTILRLALILCLVAMLIGVFICANSSWWIALAGSICILTGYLYSGGPLPIAYTPFGELVSGLFMGVFIIWISFFIQTGTLTVNCILISIPIGILVGGINMANNIRDLSGDKKKGRRTLPILLGRPRAIIVLAGLFTFSYIWVIGLMILSVESAWLIIVFASLPKAIQATKLFRKKTKAIQMMPAMKATAQMQTLFGILLSLGIVLDYFI</sequence>
<evidence type="ECO:0000256" key="2">
    <source>
        <dbReference type="ARBA" id="ARBA00022428"/>
    </source>
</evidence>
<dbReference type="Gene3D" id="1.20.120.1780">
    <property type="entry name" value="UbiA prenyltransferase"/>
    <property type="match status" value="1"/>
</dbReference>
<evidence type="ECO:0000256" key="5">
    <source>
        <dbReference type="ARBA" id="ARBA00022692"/>
    </source>
</evidence>
<accession>A0A1I2TUP0</accession>
<keyword evidence="4 8" id="KW-0808">Transferase</keyword>
<evidence type="ECO:0000256" key="9">
    <source>
        <dbReference type="NCBIfam" id="TIGR00751"/>
    </source>
</evidence>
<evidence type="ECO:0000256" key="3">
    <source>
        <dbReference type="ARBA" id="ARBA00022475"/>
    </source>
</evidence>
<evidence type="ECO:0000313" key="10">
    <source>
        <dbReference type="EMBL" id="SFG68600.1"/>
    </source>
</evidence>
<dbReference type="InterPro" id="IPR026046">
    <property type="entry name" value="UBIAD1"/>
</dbReference>
<comment type="function">
    <text evidence="8">Conversion of 1,4-dihydroxy-2-naphthoate (DHNA) to demethylmenaquinone (DMK).</text>
</comment>
<dbReference type="InterPro" id="IPR000537">
    <property type="entry name" value="UbiA_prenyltransferase"/>
</dbReference>
<dbReference type="PIRSF" id="PIRSF005355">
    <property type="entry name" value="UBIAD1"/>
    <property type="match status" value="1"/>
</dbReference>
<dbReference type="RefSeq" id="WP_093673366.1">
    <property type="nucleotide sequence ID" value="NZ_FOOY01000017.1"/>
</dbReference>
<feature type="transmembrane region" description="Helical" evidence="8">
    <location>
        <begin position="47"/>
        <end position="66"/>
    </location>
</feature>
<dbReference type="NCBIfam" id="TIGR00751">
    <property type="entry name" value="menA"/>
    <property type="match status" value="1"/>
</dbReference>
<feature type="transmembrane region" description="Helical" evidence="8">
    <location>
        <begin position="21"/>
        <end position="41"/>
    </location>
</feature>
<feature type="transmembrane region" description="Helical" evidence="8">
    <location>
        <begin position="175"/>
        <end position="196"/>
    </location>
</feature>
<evidence type="ECO:0000256" key="4">
    <source>
        <dbReference type="ARBA" id="ARBA00022679"/>
    </source>
</evidence>
<dbReference type="InterPro" id="IPR004657">
    <property type="entry name" value="MenA"/>
</dbReference>
<dbReference type="GO" id="GO:0009234">
    <property type="term" value="P:menaquinone biosynthetic process"/>
    <property type="evidence" value="ECO:0007669"/>
    <property type="project" value="UniProtKB-UniRule"/>
</dbReference>
<gene>
    <name evidence="8" type="primary">menA</name>
    <name evidence="10" type="ORF">SAMN02982927_02452</name>
</gene>
<dbReference type="STRING" id="269670.SAMN02982927_02452"/>
<evidence type="ECO:0000256" key="7">
    <source>
        <dbReference type="ARBA" id="ARBA00023136"/>
    </source>
</evidence>
<proteinExistence type="inferred from homology"/>
<feature type="transmembrane region" description="Helical" evidence="8">
    <location>
        <begin position="150"/>
        <end position="169"/>
    </location>
</feature>
<dbReference type="CDD" id="cd13962">
    <property type="entry name" value="PT_UbiA_UBIAD1"/>
    <property type="match status" value="1"/>
</dbReference>
<dbReference type="EMBL" id="FOOY01000017">
    <property type="protein sequence ID" value="SFG68600.1"/>
    <property type="molecule type" value="Genomic_DNA"/>
</dbReference>
<keyword evidence="6 8" id="KW-1133">Transmembrane helix</keyword>
<keyword evidence="2 8" id="KW-0474">Menaquinone biosynthesis</keyword>
<dbReference type="GO" id="GO:0005886">
    <property type="term" value="C:plasma membrane"/>
    <property type="evidence" value="ECO:0007669"/>
    <property type="project" value="UniProtKB-SubCell"/>
</dbReference>
<reference evidence="11" key="1">
    <citation type="submission" date="2016-10" db="EMBL/GenBank/DDBJ databases">
        <authorList>
            <person name="Varghese N."/>
            <person name="Submissions S."/>
        </authorList>
    </citation>
    <scope>NUCLEOTIDE SEQUENCE [LARGE SCALE GENOMIC DNA]</scope>
    <source>
        <strain evidence="11">ATCC 700379</strain>
    </source>
</reference>
<feature type="transmembrane region" description="Helical" evidence="8">
    <location>
        <begin position="98"/>
        <end position="116"/>
    </location>
</feature>
<dbReference type="HAMAP" id="MF_01937">
    <property type="entry name" value="MenA_1"/>
    <property type="match status" value="1"/>
</dbReference>
<keyword evidence="7 8" id="KW-0472">Membrane</keyword>
<keyword evidence="5 8" id="KW-0812">Transmembrane</keyword>
<dbReference type="GO" id="GO:0046428">
    <property type="term" value="F:1,4-dihydroxy-2-naphthoate polyprenyltransferase activity"/>
    <property type="evidence" value="ECO:0007669"/>
    <property type="project" value="UniProtKB-UniRule"/>
</dbReference>
<comment type="pathway">
    <text evidence="8">Quinol/quinone metabolism; menaquinone biosynthesis; menaquinol from 1,4-dihydroxy-2-naphthoate: step 1/2.</text>
</comment>
<dbReference type="OrthoDB" id="9767568at2"/>
<dbReference type="InterPro" id="IPR044878">
    <property type="entry name" value="UbiA_sf"/>
</dbReference>
<comment type="subcellular location">
    <subcellularLocation>
        <location evidence="8">Cell membrane</location>
        <topology evidence="8">Multi-pass membrane protein</topology>
    </subcellularLocation>
    <subcellularLocation>
        <location evidence="1">Membrane</location>
        <topology evidence="1">Multi-pass membrane protein</topology>
    </subcellularLocation>
</comment>
<comment type="catalytic activity">
    <reaction evidence="8">
        <text>an all-trans-polyprenyl diphosphate + 1,4-dihydroxy-2-naphthoate + H(+) = a 2-demethylmenaquinol + CO2 + diphosphate</text>
        <dbReference type="Rhea" id="RHEA:26478"/>
        <dbReference type="Rhea" id="RHEA-COMP:9563"/>
        <dbReference type="Rhea" id="RHEA-COMP:9564"/>
        <dbReference type="ChEBI" id="CHEBI:11173"/>
        <dbReference type="ChEBI" id="CHEBI:15378"/>
        <dbReference type="ChEBI" id="CHEBI:16526"/>
        <dbReference type="ChEBI" id="CHEBI:33019"/>
        <dbReference type="ChEBI" id="CHEBI:55437"/>
        <dbReference type="ChEBI" id="CHEBI:58914"/>
        <dbReference type="EC" id="2.5.1.74"/>
    </reaction>
</comment>
<organism evidence="10 11">
    <name type="scientific">Sporolactobacillus nakayamae</name>
    <dbReference type="NCBI Taxonomy" id="269670"/>
    <lineage>
        <taxon>Bacteria</taxon>
        <taxon>Bacillati</taxon>
        <taxon>Bacillota</taxon>
        <taxon>Bacilli</taxon>
        <taxon>Bacillales</taxon>
        <taxon>Sporolactobacillaceae</taxon>
        <taxon>Sporolactobacillus</taxon>
    </lineage>
</organism>
<dbReference type="UniPathway" id="UPA00079">
    <property type="reaction ID" value="UER00168"/>
</dbReference>
<dbReference type="AlphaFoldDB" id="A0A1I2TUP0"/>
<dbReference type="PANTHER" id="PTHR13929:SF0">
    <property type="entry name" value="UBIA PRENYLTRANSFERASE DOMAIN-CONTAINING PROTEIN 1"/>
    <property type="match status" value="1"/>
</dbReference>
<evidence type="ECO:0000256" key="8">
    <source>
        <dbReference type="HAMAP-Rule" id="MF_01937"/>
    </source>
</evidence>
<feature type="transmembrane region" description="Helical" evidence="8">
    <location>
        <begin position="282"/>
        <end position="303"/>
    </location>
</feature>
<keyword evidence="3 8" id="KW-1003">Cell membrane</keyword>
<keyword evidence="11" id="KW-1185">Reference proteome</keyword>
<dbReference type="FunFam" id="1.10.357.140:FF:000007">
    <property type="entry name" value="1,4-dihydroxy-2-naphthoate octaprenyltransferase"/>
    <property type="match status" value="1"/>
</dbReference>
<feature type="transmembrane region" description="Helical" evidence="8">
    <location>
        <begin position="242"/>
        <end position="261"/>
    </location>
</feature>
<evidence type="ECO:0000256" key="6">
    <source>
        <dbReference type="ARBA" id="ARBA00022989"/>
    </source>
</evidence>
<name>A0A1I2TUP0_9BACL</name>
<comment type="similarity">
    <text evidence="8">Belongs to the MenA family. Type 1 subfamily.</text>
</comment>
<dbReference type="Proteomes" id="UP000198752">
    <property type="component" value="Unassembled WGS sequence"/>
</dbReference>
<dbReference type="NCBIfam" id="NF004749">
    <property type="entry name" value="PRK06080.1-1"/>
    <property type="match status" value="1"/>
</dbReference>
<evidence type="ECO:0000256" key="1">
    <source>
        <dbReference type="ARBA" id="ARBA00004141"/>
    </source>
</evidence>
<dbReference type="PANTHER" id="PTHR13929">
    <property type="entry name" value="1,4-DIHYDROXY-2-NAPHTHOATE OCTAPRENYLTRANSFERASE"/>
    <property type="match status" value="1"/>
</dbReference>
<protein>
    <recommendedName>
        <fullName evidence="8 9">1,4-dihydroxy-2-naphthoate octaprenyltransferase</fullName>
        <shortName evidence="8">DHNA-octaprenyltransferase</shortName>
        <ecNumber evidence="8 9">2.5.1.74</ecNumber>
    </recommendedName>
</protein>
<dbReference type="GO" id="GO:0042371">
    <property type="term" value="P:vitamin K biosynthetic process"/>
    <property type="evidence" value="ECO:0007669"/>
    <property type="project" value="TreeGrafter"/>
</dbReference>
<dbReference type="EC" id="2.5.1.74" evidence="8 9"/>
<evidence type="ECO:0000313" key="11">
    <source>
        <dbReference type="Proteomes" id="UP000198752"/>
    </source>
</evidence>
<feature type="transmembrane region" description="Helical" evidence="8">
    <location>
        <begin position="122"/>
        <end position="138"/>
    </location>
</feature>